<evidence type="ECO:0000256" key="1">
    <source>
        <dbReference type="SAM" id="MobiDB-lite"/>
    </source>
</evidence>
<dbReference type="EMBL" id="JAUYZG010000006">
    <property type="protein sequence ID" value="KAK2905402.1"/>
    <property type="molecule type" value="Genomic_DNA"/>
</dbReference>
<protein>
    <submittedName>
        <fullName evidence="2">Uncharacterized protein</fullName>
    </submittedName>
</protein>
<name>A0AA88Q3F0_9TELE</name>
<sequence length="165" mass="18699">MTSGGVCWCHRLKTPQLQKVKAHGRAGVRERKRTSHKVRKKSSKQNSPISCTADAFIWRYKGEGPDEQLRYEEGQFGDGRILGNLRQWLGKCIRSLRNVLLASSYEDNRSPAHGYSKQMKEREIKTYILTAVNVAYVITRLGSDVTAKVKGSDIVPPRYIPIGCY</sequence>
<evidence type="ECO:0000313" key="3">
    <source>
        <dbReference type="Proteomes" id="UP001187343"/>
    </source>
</evidence>
<feature type="region of interest" description="Disordered" evidence="1">
    <location>
        <begin position="19"/>
        <end position="48"/>
    </location>
</feature>
<organism evidence="2 3">
    <name type="scientific">Cirrhinus molitorella</name>
    <name type="common">mud carp</name>
    <dbReference type="NCBI Taxonomy" id="172907"/>
    <lineage>
        <taxon>Eukaryota</taxon>
        <taxon>Metazoa</taxon>
        <taxon>Chordata</taxon>
        <taxon>Craniata</taxon>
        <taxon>Vertebrata</taxon>
        <taxon>Euteleostomi</taxon>
        <taxon>Actinopterygii</taxon>
        <taxon>Neopterygii</taxon>
        <taxon>Teleostei</taxon>
        <taxon>Ostariophysi</taxon>
        <taxon>Cypriniformes</taxon>
        <taxon>Cyprinidae</taxon>
        <taxon>Labeoninae</taxon>
        <taxon>Labeonini</taxon>
        <taxon>Cirrhinus</taxon>
    </lineage>
</organism>
<comment type="caution">
    <text evidence="2">The sequence shown here is derived from an EMBL/GenBank/DDBJ whole genome shotgun (WGS) entry which is preliminary data.</text>
</comment>
<keyword evidence="3" id="KW-1185">Reference proteome</keyword>
<dbReference type="Proteomes" id="UP001187343">
    <property type="component" value="Unassembled WGS sequence"/>
</dbReference>
<evidence type="ECO:0000313" key="2">
    <source>
        <dbReference type="EMBL" id="KAK2905402.1"/>
    </source>
</evidence>
<gene>
    <name evidence="2" type="ORF">Q8A67_007201</name>
</gene>
<proteinExistence type="predicted"/>
<accession>A0AA88Q3F0</accession>
<dbReference type="AlphaFoldDB" id="A0AA88Q3F0"/>
<feature type="compositionally biased region" description="Basic residues" evidence="1">
    <location>
        <begin position="20"/>
        <end position="43"/>
    </location>
</feature>
<reference evidence="2" key="1">
    <citation type="submission" date="2023-08" db="EMBL/GenBank/DDBJ databases">
        <title>Chromosome-level Genome Assembly of mud carp (Cirrhinus molitorella).</title>
        <authorList>
            <person name="Liu H."/>
        </authorList>
    </citation>
    <scope>NUCLEOTIDE SEQUENCE</scope>
    <source>
        <strain evidence="2">Prfri</strain>
        <tissue evidence="2">Muscle</tissue>
    </source>
</reference>